<dbReference type="Gene3D" id="6.10.340.10">
    <property type="match status" value="1"/>
</dbReference>
<evidence type="ECO:0000256" key="3">
    <source>
        <dbReference type="PROSITE-ProRule" id="PRU00284"/>
    </source>
</evidence>
<evidence type="ECO:0000259" key="5">
    <source>
        <dbReference type="PROSITE" id="PS50111"/>
    </source>
</evidence>
<feature type="domain" description="HAMP" evidence="6">
    <location>
        <begin position="212"/>
        <end position="265"/>
    </location>
</feature>
<dbReference type="CDD" id="cd11386">
    <property type="entry name" value="MCP_signal"/>
    <property type="match status" value="1"/>
</dbReference>
<dbReference type="SMART" id="SM00283">
    <property type="entry name" value="MA"/>
    <property type="match status" value="1"/>
</dbReference>
<dbReference type="Proteomes" id="UP001519289">
    <property type="component" value="Unassembled WGS sequence"/>
</dbReference>
<evidence type="ECO:0000313" key="7">
    <source>
        <dbReference type="EMBL" id="MBP2018458.1"/>
    </source>
</evidence>
<dbReference type="RefSeq" id="WP_209466584.1">
    <property type="nucleotide sequence ID" value="NZ_JAGGLG010000013.1"/>
</dbReference>
<protein>
    <submittedName>
        <fullName evidence="7">Methyl-accepting chemotaxis protein</fullName>
    </submittedName>
</protein>
<dbReference type="PANTHER" id="PTHR32089">
    <property type="entry name" value="METHYL-ACCEPTING CHEMOTAXIS PROTEIN MCPB"/>
    <property type="match status" value="1"/>
</dbReference>
<dbReference type="Pfam" id="PF00015">
    <property type="entry name" value="MCPsignal"/>
    <property type="match status" value="1"/>
</dbReference>
<evidence type="ECO:0000313" key="8">
    <source>
        <dbReference type="Proteomes" id="UP001519289"/>
    </source>
</evidence>
<feature type="domain" description="Methyl-accepting transducer" evidence="5">
    <location>
        <begin position="312"/>
        <end position="562"/>
    </location>
</feature>
<dbReference type="PROSITE" id="PS51257">
    <property type="entry name" value="PROKAR_LIPOPROTEIN"/>
    <property type="match status" value="1"/>
</dbReference>
<comment type="caution">
    <text evidence="7">The sequence shown here is derived from an EMBL/GenBank/DDBJ whole genome shotgun (WGS) entry which is preliminary data.</text>
</comment>
<gene>
    <name evidence="7" type="ORF">J2Z79_001869</name>
</gene>
<evidence type="ECO:0000259" key="6">
    <source>
        <dbReference type="PROSITE" id="PS50885"/>
    </source>
</evidence>
<reference evidence="7 8" key="1">
    <citation type="submission" date="2021-03" db="EMBL/GenBank/DDBJ databases">
        <title>Genomic Encyclopedia of Type Strains, Phase IV (KMG-IV): sequencing the most valuable type-strain genomes for metagenomic binning, comparative biology and taxonomic classification.</title>
        <authorList>
            <person name="Goeker M."/>
        </authorList>
    </citation>
    <scope>NUCLEOTIDE SEQUENCE [LARGE SCALE GENOMIC DNA]</scope>
    <source>
        <strain evidence="7 8">DSM 27138</strain>
    </source>
</reference>
<dbReference type="EMBL" id="JAGGLG010000013">
    <property type="protein sequence ID" value="MBP2018458.1"/>
    <property type="molecule type" value="Genomic_DNA"/>
</dbReference>
<dbReference type="PROSITE" id="PS50885">
    <property type="entry name" value="HAMP"/>
    <property type="match status" value="1"/>
</dbReference>
<dbReference type="InterPro" id="IPR004089">
    <property type="entry name" value="MCPsignal_dom"/>
</dbReference>
<organism evidence="7 8">
    <name type="scientific">Symbiobacterium terraclitae</name>
    <dbReference type="NCBI Taxonomy" id="557451"/>
    <lineage>
        <taxon>Bacteria</taxon>
        <taxon>Bacillati</taxon>
        <taxon>Bacillota</taxon>
        <taxon>Clostridia</taxon>
        <taxon>Eubacteriales</taxon>
        <taxon>Symbiobacteriaceae</taxon>
        <taxon>Symbiobacterium</taxon>
    </lineage>
</organism>
<accession>A0ABS4JSE7</accession>
<dbReference type="PANTHER" id="PTHR32089:SF114">
    <property type="entry name" value="METHYL-ACCEPTING CHEMOTAXIS PROTEIN MCPB"/>
    <property type="match status" value="1"/>
</dbReference>
<evidence type="ECO:0000256" key="4">
    <source>
        <dbReference type="SAM" id="Phobius"/>
    </source>
</evidence>
<comment type="similarity">
    <text evidence="2">Belongs to the methyl-accepting chemotaxis (MCP) protein family.</text>
</comment>
<evidence type="ECO:0000256" key="2">
    <source>
        <dbReference type="ARBA" id="ARBA00029447"/>
    </source>
</evidence>
<feature type="transmembrane region" description="Helical" evidence="4">
    <location>
        <begin position="13"/>
        <end position="34"/>
    </location>
</feature>
<dbReference type="InterPro" id="IPR004090">
    <property type="entry name" value="Chemotax_Me-accpt_rcpt"/>
</dbReference>
<keyword evidence="4" id="KW-1133">Transmembrane helix</keyword>
<keyword evidence="1 3" id="KW-0807">Transducer</keyword>
<keyword evidence="4" id="KW-0812">Transmembrane</keyword>
<name>A0ABS4JSE7_9FIRM</name>
<keyword evidence="4" id="KW-0472">Membrane</keyword>
<keyword evidence="8" id="KW-1185">Reference proteome</keyword>
<dbReference type="PROSITE" id="PS50111">
    <property type="entry name" value="CHEMOTAXIS_TRANSDUC_2"/>
    <property type="match status" value="1"/>
</dbReference>
<dbReference type="Gene3D" id="1.10.287.950">
    <property type="entry name" value="Methyl-accepting chemotaxis protein"/>
    <property type="match status" value="1"/>
</dbReference>
<evidence type="ECO:0000256" key="1">
    <source>
        <dbReference type="ARBA" id="ARBA00023224"/>
    </source>
</evidence>
<dbReference type="SUPFAM" id="SSF58104">
    <property type="entry name" value="Methyl-accepting chemotaxis protein (MCP) signaling domain"/>
    <property type="match status" value="2"/>
</dbReference>
<feature type="transmembrane region" description="Helical" evidence="4">
    <location>
        <begin position="188"/>
        <end position="210"/>
    </location>
</feature>
<dbReference type="InterPro" id="IPR003660">
    <property type="entry name" value="HAMP_dom"/>
</dbReference>
<dbReference type="PRINTS" id="PR00260">
    <property type="entry name" value="CHEMTRNSDUCR"/>
</dbReference>
<proteinExistence type="inferred from homology"/>
<sequence>MIRDPIRRLRLRLITWIVTPGVLLTALLGCLTYIRTQDMILERLESEQSKLAAVLTAQINGDDMVRLAAGGDAGLYERYMAMASGFAADTGAALVYGVVADGTGNPRIAFVYPAVMMPGAEYAIPPGTFADAITSALGGVPAASEIYADELGEWKSAIHPLRDGSGKVVGFAGIDYDVTAVTRVLREALWTAAGFTLASVAIWVAVALLLSNVLSRPLRQAAATLRRLGEGDLRIDPDAARRPRNEVDEMLDISRLQQEIRQLIEGVTLSTEAVLGAAAAMRESAGQSTRHAELTVRAVEEVRANGGTLSLTSTEARQSVEQMEVTIQQIASGSGQTAGEVAQAARLLDEVRAEIEQVAATVVAMAEGSAHATATAREGVTVVEQTLDGIGRIRTAVAQAMAKIRDLEQLSAQIGQITQAITEIAEQTNLLALNAAIEAARAGEHGRGFAVVAEEVRRLAERSAASTREIADLITNIQGRTAEAVQAMETGNAEVERGGQMAADTGRALSAIIQTVDGSARDVQRVADAMARIRQDAQRVTETFQSVAAVAEENSAASEEMAAGTAQMLEAIARVAEIVQANAQAVDGLGEAVEQQSASAASLSGSAAALEQVAQDLGAQVKRFQL</sequence>